<name>A0A176WZX0_AGRTU</name>
<evidence type="ECO:0000313" key="2">
    <source>
        <dbReference type="Proteomes" id="UP000077098"/>
    </source>
</evidence>
<dbReference type="CDD" id="cd02440">
    <property type="entry name" value="AdoMet_MTases"/>
    <property type="match status" value="1"/>
</dbReference>
<reference evidence="1 2" key="1">
    <citation type="submission" date="2016-05" db="EMBL/GenBank/DDBJ databases">
        <authorList>
            <person name="Lavstsen T."/>
            <person name="Jespersen J.S."/>
        </authorList>
    </citation>
    <scope>NUCLEOTIDE SEQUENCE [LARGE SCALE GENOMIC DNA]</scope>
    <source>
        <strain evidence="1 2">KCJ1736</strain>
    </source>
</reference>
<dbReference type="SUPFAM" id="SSF53335">
    <property type="entry name" value="S-adenosyl-L-methionine-dependent methyltransferases"/>
    <property type="match status" value="1"/>
</dbReference>
<dbReference type="InterPro" id="IPR029063">
    <property type="entry name" value="SAM-dependent_MTases_sf"/>
</dbReference>
<keyword evidence="1" id="KW-0808">Transferase</keyword>
<dbReference type="Gene3D" id="3.40.50.150">
    <property type="entry name" value="Vaccinia Virus protein VP39"/>
    <property type="match status" value="1"/>
</dbReference>
<dbReference type="RefSeq" id="WP_063950772.1">
    <property type="nucleotide sequence ID" value="NZ_LXPS01000037.1"/>
</dbReference>
<comment type="caution">
    <text evidence="1">The sequence shown here is derived from an EMBL/GenBank/DDBJ whole genome shotgun (WGS) entry which is preliminary data.</text>
</comment>
<accession>A0A176WZX0</accession>
<evidence type="ECO:0000313" key="1">
    <source>
        <dbReference type="EMBL" id="OAE39532.1"/>
    </source>
</evidence>
<gene>
    <name evidence="1" type="ORF">A7J57_24550</name>
</gene>
<dbReference type="GO" id="GO:0008168">
    <property type="term" value="F:methyltransferase activity"/>
    <property type="evidence" value="ECO:0007669"/>
    <property type="project" value="UniProtKB-KW"/>
</dbReference>
<dbReference type="Proteomes" id="UP000077098">
    <property type="component" value="Unassembled WGS sequence"/>
</dbReference>
<protein>
    <submittedName>
        <fullName evidence="1">SAM-dependent methyltransferase</fullName>
    </submittedName>
</protein>
<keyword evidence="1" id="KW-0489">Methyltransferase</keyword>
<dbReference type="AlphaFoldDB" id="A0A176WZX0"/>
<sequence length="198" mass="21981">MVAKDDDTIVFYTDNETAYTTRGQVADRQHLETFLSQLQTGASILELGCGGGQDSEYMLAAGFDVHPTDGTPDIAKAAETRLGIPVRTLLFEDLDEVGRYHGIWANACLLHVPRPALPGIIGRIHTALKPGGIFYASFKAGETEGRDTFGRYYNYPSSSWLEELYGRYDWTGVEIEARQGSGYDKLPTDWLHVTAKKR</sequence>
<dbReference type="Pfam" id="PF13489">
    <property type="entry name" value="Methyltransf_23"/>
    <property type="match status" value="1"/>
</dbReference>
<dbReference type="PROSITE" id="PS50007">
    <property type="entry name" value="PIPLC_X_DOMAIN"/>
    <property type="match status" value="1"/>
</dbReference>
<organism evidence="1 2">
    <name type="scientific">Agrobacterium tumefaciens</name>
    <dbReference type="NCBI Taxonomy" id="358"/>
    <lineage>
        <taxon>Bacteria</taxon>
        <taxon>Pseudomonadati</taxon>
        <taxon>Pseudomonadota</taxon>
        <taxon>Alphaproteobacteria</taxon>
        <taxon>Hyphomicrobiales</taxon>
        <taxon>Rhizobiaceae</taxon>
        <taxon>Rhizobium/Agrobacterium group</taxon>
        <taxon>Agrobacterium</taxon>
        <taxon>Agrobacterium tumefaciens complex</taxon>
    </lineage>
</organism>
<proteinExistence type="predicted"/>
<dbReference type="GO" id="GO:0032259">
    <property type="term" value="P:methylation"/>
    <property type="evidence" value="ECO:0007669"/>
    <property type="project" value="UniProtKB-KW"/>
</dbReference>
<dbReference type="EMBL" id="LXPS01000037">
    <property type="protein sequence ID" value="OAE39532.1"/>
    <property type="molecule type" value="Genomic_DNA"/>
</dbReference>